<evidence type="ECO:0000259" key="2">
    <source>
        <dbReference type="Pfam" id="PF09413"/>
    </source>
</evidence>
<feature type="compositionally biased region" description="Low complexity" evidence="1">
    <location>
        <begin position="81"/>
        <end position="90"/>
    </location>
</feature>
<dbReference type="Proteomes" id="UP000221024">
    <property type="component" value="Unassembled WGS sequence"/>
</dbReference>
<feature type="compositionally biased region" description="Basic and acidic residues" evidence="1">
    <location>
        <begin position="98"/>
        <end position="109"/>
    </location>
</feature>
<dbReference type="AlphaFoldDB" id="A0A2H3NS74"/>
<feature type="region of interest" description="Disordered" evidence="1">
    <location>
        <begin position="81"/>
        <end position="122"/>
    </location>
</feature>
<dbReference type="RefSeq" id="WP_098062444.1">
    <property type="nucleotide sequence ID" value="NZ_PDEP01000008.1"/>
</dbReference>
<feature type="compositionally biased region" description="Acidic residues" evidence="1">
    <location>
        <begin position="112"/>
        <end position="122"/>
    </location>
</feature>
<reference evidence="3 4" key="1">
    <citation type="submission" date="2017-10" db="EMBL/GenBank/DDBJ databases">
        <title>Draft genome of Longimonas halophila.</title>
        <authorList>
            <person name="Goh K.M."/>
            <person name="Shamsir M.S."/>
            <person name="Lim S.W."/>
        </authorList>
    </citation>
    <scope>NUCLEOTIDE SEQUENCE [LARGE SCALE GENOMIC DNA]</scope>
    <source>
        <strain evidence="3 4">KCTC 42399</strain>
    </source>
</reference>
<feature type="domain" description="DUF2007" evidence="2">
    <location>
        <begin position="7"/>
        <end position="70"/>
    </location>
</feature>
<sequence length="122" mass="13407">MAKYENWIPIFSSGTDYEADIVRDRLDDSGIPAVVLTQRDHAFNLNVSDLAEVNVLVPPDHAESAREILETKLTDAELEEAALAADPNAPDAHDPDDEARLDSGYDRTDLSVPDEDDDNDNA</sequence>
<gene>
    <name evidence="3" type="ORF">CRI93_09740</name>
</gene>
<accession>A0A2H3NS74</accession>
<dbReference type="Pfam" id="PF09413">
    <property type="entry name" value="DUF2007"/>
    <property type="match status" value="1"/>
</dbReference>
<dbReference type="OrthoDB" id="1467917at2"/>
<dbReference type="EMBL" id="PDEP01000008">
    <property type="protein sequence ID" value="PEN06551.1"/>
    <property type="molecule type" value="Genomic_DNA"/>
</dbReference>
<evidence type="ECO:0000313" key="3">
    <source>
        <dbReference type="EMBL" id="PEN06551.1"/>
    </source>
</evidence>
<protein>
    <recommendedName>
        <fullName evidence="2">DUF2007 domain-containing protein</fullName>
    </recommendedName>
</protein>
<keyword evidence="4" id="KW-1185">Reference proteome</keyword>
<name>A0A2H3NS74_9BACT</name>
<comment type="caution">
    <text evidence="3">The sequence shown here is derived from an EMBL/GenBank/DDBJ whole genome shotgun (WGS) entry which is preliminary data.</text>
</comment>
<organism evidence="3 4">
    <name type="scientific">Longimonas halophila</name>
    <dbReference type="NCBI Taxonomy" id="1469170"/>
    <lineage>
        <taxon>Bacteria</taxon>
        <taxon>Pseudomonadati</taxon>
        <taxon>Rhodothermota</taxon>
        <taxon>Rhodothermia</taxon>
        <taxon>Rhodothermales</taxon>
        <taxon>Salisaetaceae</taxon>
        <taxon>Longimonas</taxon>
    </lineage>
</organism>
<evidence type="ECO:0000256" key="1">
    <source>
        <dbReference type="SAM" id="MobiDB-lite"/>
    </source>
</evidence>
<evidence type="ECO:0000313" key="4">
    <source>
        <dbReference type="Proteomes" id="UP000221024"/>
    </source>
</evidence>
<proteinExistence type="predicted"/>
<dbReference type="InterPro" id="IPR018551">
    <property type="entry name" value="DUF2007"/>
</dbReference>